<dbReference type="GO" id="GO:0005655">
    <property type="term" value="C:nucleolar ribonuclease P complex"/>
    <property type="evidence" value="ECO:0007669"/>
    <property type="project" value="InterPro"/>
</dbReference>
<keyword evidence="9" id="KW-1185">Reference proteome</keyword>
<feature type="region of interest" description="Disordered" evidence="4">
    <location>
        <begin position="171"/>
        <end position="196"/>
    </location>
</feature>
<feature type="compositionally biased region" description="Basic residues" evidence="4">
    <location>
        <begin position="917"/>
        <end position="927"/>
    </location>
</feature>
<dbReference type="InterPro" id="IPR055079">
    <property type="entry name" value="POP1_C"/>
</dbReference>
<evidence type="ECO:0000259" key="5">
    <source>
        <dbReference type="Pfam" id="PF06978"/>
    </source>
</evidence>
<dbReference type="EMBL" id="JAAWVO010020307">
    <property type="protein sequence ID" value="MBN3315295.1"/>
    <property type="molecule type" value="Genomic_DNA"/>
</dbReference>
<feature type="region of interest" description="Disordered" evidence="4">
    <location>
        <begin position="377"/>
        <end position="404"/>
    </location>
</feature>
<feature type="region of interest" description="Disordered" evidence="4">
    <location>
        <begin position="527"/>
        <end position="548"/>
    </location>
</feature>
<evidence type="ECO:0000313" key="9">
    <source>
        <dbReference type="Proteomes" id="UP000736164"/>
    </source>
</evidence>
<feature type="compositionally biased region" description="Low complexity" evidence="4">
    <location>
        <begin position="788"/>
        <end position="799"/>
    </location>
</feature>
<feature type="compositionally biased region" description="Polar residues" evidence="4">
    <location>
        <begin position="15"/>
        <end position="24"/>
    </location>
</feature>
<dbReference type="PANTHER" id="PTHR22731:SF3">
    <property type="entry name" value="RIBONUCLEASES P_MRP PROTEIN SUBUNIT POP1"/>
    <property type="match status" value="1"/>
</dbReference>
<dbReference type="InterPro" id="IPR039182">
    <property type="entry name" value="Pop1"/>
</dbReference>
<keyword evidence="2" id="KW-0819">tRNA processing</keyword>
<dbReference type="GO" id="GO:0000172">
    <property type="term" value="C:ribonuclease MRP complex"/>
    <property type="evidence" value="ECO:0007669"/>
    <property type="project" value="InterPro"/>
</dbReference>
<feature type="domain" description="Pop1 N-terminal" evidence="5">
    <location>
        <begin position="178"/>
        <end position="269"/>
    </location>
</feature>
<feature type="region of interest" description="Disordered" evidence="4">
    <location>
        <begin position="758"/>
        <end position="801"/>
    </location>
</feature>
<dbReference type="GO" id="GO:0001682">
    <property type="term" value="P:tRNA 5'-leader removal"/>
    <property type="evidence" value="ECO:0007669"/>
    <property type="project" value="InterPro"/>
</dbReference>
<dbReference type="Pfam" id="PF06978">
    <property type="entry name" value="POP1_N"/>
    <property type="match status" value="1"/>
</dbReference>
<reference evidence="8" key="1">
    <citation type="journal article" date="2021" name="Cell">
        <title>Tracing the genetic footprints of vertebrate landing in non-teleost ray-finned fishes.</title>
        <authorList>
            <person name="Bi X."/>
            <person name="Wang K."/>
            <person name="Yang L."/>
            <person name="Pan H."/>
            <person name="Jiang H."/>
            <person name="Wei Q."/>
            <person name="Fang M."/>
            <person name="Yu H."/>
            <person name="Zhu C."/>
            <person name="Cai Y."/>
            <person name="He Y."/>
            <person name="Gan X."/>
            <person name="Zeng H."/>
            <person name="Yu D."/>
            <person name="Zhu Y."/>
            <person name="Jiang H."/>
            <person name="Qiu Q."/>
            <person name="Yang H."/>
            <person name="Zhang Y.E."/>
            <person name="Wang W."/>
            <person name="Zhu M."/>
            <person name="He S."/>
            <person name="Zhang G."/>
        </authorList>
    </citation>
    <scope>NUCLEOTIDE SEQUENCE</scope>
    <source>
        <strain evidence="8">Allg_001</strain>
    </source>
</reference>
<accession>A0A8J7NNN8</accession>
<dbReference type="InterPro" id="IPR012590">
    <property type="entry name" value="POPLD_dom"/>
</dbReference>
<dbReference type="InterPro" id="IPR009723">
    <property type="entry name" value="Pop1_N"/>
</dbReference>
<feature type="compositionally biased region" description="Low complexity" evidence="4">
    <location>
        <begin position="43"/>
        <end position="69"/>
    </location>
</feature>
<feature type="non-terminal residue" evidence="8">
    <location>
        <position position="1038"/>
    </location>
</feature>
<feature type="compositionally biased region" description="Basic and acidic residues" evidence="4">
    <location>
        <begin position="772"/>
        <end position="786"/>
    </location>
</feature>
<gene>
    <name evidence="8" type="primary">Pop1</name>
    <name evidence="8" type="ORF">GTO95_0008653</name>
</gene>
<feature type="non-terminal residue" evidence="8">
    <location>
        <position position="1"/>
    </location>
</feature>
<evidence type="ECO:0000259" key="7">
    <source>
        <dbReference type="Pfam" id="PF22770"/>
    </source>
</evidence>
<evidence type="ECO:0000256" key="2">
    <source>
        <dbReference type="ARBA" id="ARBA00022694"/>
    </source>
</evidence>
<feature type="domain" description="POPLD" evidence="6">
    <location>
        <begin position="650"/>
        <end position="741"/>
    </location>
</feature>
<sequence length="1038" mass="114752">MSGAKERMHRKKMRNQPSNITFSSPGWAPPQDKRCWRNGGEAQRQGRSYGGPQQPGGSRPPSSAPSPQGHPSGGVRGHQWGDSARGFQGYSQKLPRYITASVFAQARAAEVGAMLRAVTKTTGSSHVFGALPKHMRRRAMSHNVRRLPRRLRAAAARALLFLPHPAPPVCLPPELEKTSQQKKEQSKSKSRRARRRHGNLLLEFNRRQRRHVWLETHIWHAKRFHMVRAWGYSLGDRPTSKCYRGCYRAMSSHSLLQDLSYYCCVEVKGEEDTLLRALARLTSKETGPTFGAVACLSGRRQGSVVVHRADRYPAEPLGQVLFMWRPKRGPSSHRQLWLWVHPTLKQDLLPELQLVCQCSEPLEPGAPVALPVLARGSAEEPVEAPEAQRPGKKRKRSGAEGEAAVPVKKIIGDGTRQSVTPLSWKSEVTGIVISDLTMEILRFRLIGPLSHCVLTDTLTPATDWEPDGMTETSHLWWPEQCKDGDNLSLHHRQADIFRQLKGVCSSAEIPAGTILGLAVDDPRLTLPTRRSKTLPDLEQMQDDPGSNPGKTHQVLCLDHASVPGGGEETRLLTLQGVPAECCESPLWEQAVRDNVTENKIPEQELNRMRSELLVPASQLSPTPPQSRVPVLLVHQPGKQVGEEKSSWGTGWDLLLPKGWGMAFWIPLIFRGVRVGGLQEALKHSQNKGAPHFPGDFPDCPAGARFLREQETQLVDHYRRRPPAKRPNYIKHGCLAPFRCPWQQLAEEWEMIVKEELPASEGHARPAPEAPGPEEHRSQAAGREEGSAPRPEFPGGPERGSTNALSDAVVAVAKFKVLRSRKALRQVSAWCRPTSARGQRLRWRAPAPAQEQQQQQLTPAVVASVCETHGRSLVWTRLSLLRKGRPTLHAMICIPAPEDIQRLRADPAYCGPQEPRHKDHFKHRRGRRRQEEGESPGEGGGAPERLGQALAAGPPEPPAAGLWPEPLPSVTSHCSRVLLGFVTQGDFSLPAGCGEALGFVSLAGLLHMLSGQPAGSRGLVLVRGAASLQYRFAKINVEV</sequence>
<dbReference type="Proteomes" id="UP000736164">
    <property type="component" value="Unassembled WGS sequence"/>
</dbReference>
<evidence type="ECO:0000256" key="3">
    <source>
        <dbReference type="ARBA" id="ARBA00023242"/>
    </source>
</evidence>
<dbReference type="PANTHER" id="PTHR22731">
    <property type="entry name" value="RIBONUCLEASES P/MRP PROTEIN SUBUNIT POP1"/>
    <property type="match status" value="1"/>
</dbReference>
<feature type="compositionally biased region" description="Basic and acidic residues" evidence="4">
    <location>
        <begin position="174"/>
        <end position="187"/>
    </location>
</feature>
<comment type="subcellular location">
    <subcellularLocation>
        <location evidence="1">Nucleus</location>
    </subcellularLocation>
</comment>
<protein>
    <submittedName>
        <fullName evidence="8">POP1 protein</fullName>
    </submittedName>
</protein>
<keyword evidence="3" id="KW-0539">Nucleus</keyword>
<evidence type="ECO:0000256" key="1">
    <source>
        <dbReference type="ARBA" id="ARBA00004123"/>
    </source>
</evidence>
<dbReference type="AlphaFoldDB" id="A0A8J7NNN8"/>
<feature type="compositionally biased region" description="Low complexity" evidence="4">
    <location>
        <begin position="942"/>
        <end position="963"/>
    </location>
</feature>
<proteinExistence type="predicted"/>
<organism evidence="8 9">
    <name type="scientific">Atractosteus spatula</name>
    <name type="common">Alligator gar</name>
    <name type="synonym">Lepisosteus spatula</name>
    <dbReference type="NCBI Taxonomy" id="7917"/>
    <lineage>
        <taxon>Eukaryota</taxon>
        <taxon>Metazoa</taxon>
        <taxon>Chordata</taxon>
        <taxon>Craniata</taxon>
        <taxon>Vertebrata</taxon>
        <taxon>Euteleostomi</taxon>
        <taxon>Actinopterygii</taxon>
        <taxon>Neopterygii</taxon>
        <taxon>Holostei</taxon>
        <taxon>Semionotiformes</taxon>
        <taxon>Lepisosteidae</taxon>
        <taxon>Atractosteus</taxon>
    </lineage>
</organism>
<dbReference type="Pfam" id="PF22770">
    <property type="entry name" value="POP1_C"/>
    <property type="match status" value="1"/>
</dbReference>
<comment type="caution">
    <text evidence="8">The sequence shown here is derived from an EMBL/GenBank/DDBJ whole genome shotgun (WGS) entry which is preliminary data.</text>
</comment>
<evidence type="ECO:0000259" key="6">
    <source>
        <dbReference type="Pfam" id="PF08170"/>
    </source>
</evidence>
<name>A0A8J7NNN8_ATRSP</name>
<feature type="domain" description="POP1 C-terminal" evidence="7">
    <location>
        <begin position="871"/>
        <end position="1038"/>
    </location>
</feature>
<evidence type="ECO:0000313" key="8">
    <source>
        <dbReference type="EMBL" id="MBN3315295.1"/>
    </source>
</evidence>
<feature type="region of interest" description="Disordered" evidence="4">
    <location>
        <begin position="907"/>
        <end position="963"/>
    </location>
</feature>
<dbReference type="Pfam" id="PF08170">
    <property type="entry name" value="POPLD"/>
    <property type="match status" value="1"/>
</dbReference>
<evidence type="ECO:0000256" key="4">
    <source>
        <dbReference type="SAM" id="MobiDB-lite"/>
    </source>
</evidence>
<feature type="region of interest" description="Disordered" evidence="4">
    <location>
        <begin position="1"/>
        <end position="87"/>
    </location>
</feature>